<proteinExistence type="predicted"/>
<gene>
    <name evidence="1" type="ORF">J2X07_000671</name>
</gene>
<keyword evidence="1" id="KW-0808">Transferase</keyword>
<reference evidence="1 2" key="1">
    <citation type="submission" date="2023-07" db="EMBL/GenBank/DDBJ databases">
        <title>Sorghum-associated microbial communities from plants grown in Nebraska, USA.</title>
        <authorList>
            <person name="Schachtman D."/>
        </authorList>
    </citation>
    <scope>NUCLEOTIDE SEQUENCE [LARGE SCALE GENOMIC DNA]</scope>
    <source>
        <strain evidence="1 2">BE211</strain>
    </source>
</reference>
<name>A0ABU1TWT8_9BACL</name>
<dbReference type="Proteomes" id="UP001258181">
    <property type="component" value="Unassembled WGS sequence"/>
</dbReference>
<evidence type="ECO:0000313" key="1">
    <source>
        <dbReference type="EMBL" id="MDR7071696.1"/>
    </source>
</evidence>
<dbReference type="GO" id="GO:0032259">
    <property type="term" value="P:methylation"/>
    <property type="evidence" value="ECO:0007669"/>
    <property type="project" value="UniProtKB-KW"/>
</dbReference>
<keyword evidence="1" id="KW-0489">Methyltransferase</keyword>
<accession>A0ABU1TWT8</accession>
<sequence length="67" mass="7478">MDRHDIQKEIADEASHWLAPGGHLLVETSERQATQTLKIFNRNGLLSRVVSSGELDATVVYWNKTGS</sequence>
<dbReference type="GO" id="GO:0008168">
    <property type="term" value="F:methyltransferase activity"/>
    <property type="evidence" value="ECO:0007669"/>
    <property type="project" value="UniProtKB-KW"/>
</dbReference>
<dbReference type="RefSeq" id="WP_310256383.1">
    <property type="nucleotide sequence ID" value="NZ_JAVDWA010000001.1"/>
</dbReference>
<comment type="caution">
    <text evidence="1">The sequence shown here is derived from an EMBL/GenBank/DDBJ whole genome shotgun (WGS) entry which is preliminary data.</text>
</comment>
<protein>
    <submittedName>
        <fullName evidence="1">Methylase of polypeptide subunit release factors</fullName>
    </submittedName>
</protein>
<evidence type="ECO:0000313" key="2">
    <source>
        <dbReference type="Proteomes" id="UP001258181"/>
    </source>
</evidence>
<dbReference type="EMBL" id="JAVDWA010000001">
    <property type="protein sequence ID" value="MDR7071696.1"/>
    <property type="molecule type" value="Genomic_DNA"/>
</dbReference>
<keyword evidence="2" id="KW-1185">Reference proteome</keyword>
<organism evidence="1 2">
    <name type="scientific">Fictibacillus barbaricus</name>
    <dbReference type="NCBI Taxonomy" id="182136"/>
    <lineage>
        <taxon>Bacteria</taxon>
        <taxon>Bacillati</taxon>
        <taxon>Bacillota</taxon>
        <taxon>Bacilli</taxon>
        <taxon>Bacillales</taxon>
        <taxon>Fictibacillaceae</taxon>
        <taxon>Fictibacillus</taxon>
    </lineage>
</organism>